<evidence type="ECO:0000313" key="1">
    <source>
        <dbReference type="EMBL" id="KAJ3654145.1"/>
    </source>
</evidence>
<dbReference type="EMBL" id="JALNTZ010000004">
    <property type="protein sequence ID" value="KAJ3654145.1"/>
    <property type="molecule type" value="Genomic_DNA"/>
</dbReference>
<reference evidence="1" key="1">
    <citation type="journal article" date="2023" name="G3 (Bethesda)">
        <title>Whole genome assemblies of Zophobas morio and Tenebrio molitor.</title>
        <authorList>
            <person name="Kaur S."/>
            <person name="Stinson S.A."/>
            <person name="diCenzo G.C."/>
        </authorList>
    </citation>
    <scope>NUCLEOTIDE SEQUENCE</scope>
    <source>
        <strain evidence="1">QUZm001</strain>
    </source>
</reference>
<proteinExistence type="predicted"/>
<gene>
    <name evidence="1" type="ORF">Zmor_013356</name>
</gene>
<comment type="caution">
    <text evidence="1">The sequence shown here is derived from an EMBL/GenBank/DDBJ whole genome shotgun (WGS) entry which is preliminary data.</text>
</comment>
<name>A0AA38IDW2_9CUCU</name>
<keyword evidence="2" id="KW-1185">Reference proteome</keyword>
<dbReference type="AlphaFoldDB" id="A0AA38IDW2"/>
<accession>A0AA38IDW2</accession>
<sequence>MTIQLKLWSMTLKGSAIPQLSDFATLMDLQQLTFVSIGGAHPVITAGVAPWSSETGPCTLVAHISPITRRHSYFNATIKNCRCSTSDYEWYT</sequence>
<dbReference type="Proteomes" id="UP001168821">
    <property type="component" value="Unassembled WGS sequence"/>
</dbReference>
<protein>
    <submittedName>
        <fullName evidence="1">Uncharacterized protein</fullName>
    </submittedName>
</protein>
<evidence type="ECO:0000313" key="2">
    <source>
        <dbReference type="Proteomes" id="UP001168821"/>
    </source>
</evidence>
<organism evidence="1 2">
    <name type="scientific">Zophobas morio</name>
    <dbReference type="NCBI Taxonomy" id="2755281"/>
    <lineage>
        <taxon>Eukaryota</taxon>
        <taxon>Metazoa</taxon>
        <taxon>Ecdysozoa</taxon>
        <taxon>Arthropoda</taxon>
        <taxon>Hexapoda</taxon>
        <taxon>Insecta</taxon>
        <taxon>Pterygota</taxon>
        <taxon>Neoptera</taxon>
        <taxon>Endopterygota</taxon>
        <taxon>Coleoptera</taxon>
        <taxon>Polyphaga</taxon>
        <taxon>Cucujiformia</taxon>
        <taxon>Tenebrionidae</taxon>
        <taxon>Zophobas</taxon>
    </lineage>
</organism>